<reference evidence="1 2" key="1">
    <citation type="journal article" date="2023" name="Plants (Basel)">
        <title>Bridging the Gap: Combining Genomics and Transcriptomics Approaches to Understand Stylosanthes scabra, an Orphan Legume from the Brazilian Caatinga.</title>
        <authorList>
            <person name="Ferreira-Neto J.R.C."/>
            <person name="da Silva M.D."/>
            <person name="Binneck E."/>
            <person name="de Melo N.F."/>
            <person name="da Silva R.H."/>
            <person name="de Melo A.L.T.M."/>
            <person name="Pandolfi V."/>
            <person name="Bustamante F.O."/>
            <person name="Brasileiro-Vidal A.C."/>
            <person name="Benko-Iseppon A.M."/>
        </authorList>
    </citation>
    <scope>NUCLEOTIDE SEQUENCE [LARGE SCALE GENOMIC DNA]</scope>
    <source>
        <tissue evidence="1">Leaves</tissue>
    </source>
</reference>
<gene>
    <name evidence="1" type="ORF">PIB30_016451</name>
</gene>
<evidence type="ECO:0000313" key="2">
    <source>
        <dbReference type="Proteomes" id="UP001341840"/>
    </source>
</evidence>
<protein>
    <submittedName>
        <fullName evidence="1">Uncharacterized protein</fullName>
    </submittedName>
</protein>
<dbReference type="Proteomes" id="UP001341840">
    <property type="component" value="Unassembled WGS sequence"/>
</dbReference>
<accession>A0ABU6W5V9</accession>
<proteinExistence type="predicted"/>
<evidence type="ECO:0000313" key="1">
    <source>
        <dbReference type="EMBL" id="MED6181112.1"/>
    </source>
</evidence>
<name>A0ABU6W5V9_9FABA</name>
<keyword evidence="2" id="KW-1185">Reference proteome</keyword>
<organism evidence="1 2">
    <name type="scientific">Stylosanthes scabra</name>
    <dbReference type="NCBI Taxonomy" id="79078"/>
    <lineage>
        <taxon>Eukaryota</taxon>
        <taxon>Viridiplantae</taxon>
        <taxon>Streptophyta</taxon>
        <taxon>Embryophyta</taxon>
        <taxon>Tracheophyta</taxon>
        <taxon>Spermatophyta</taxon>
        <taxon>Magnoliopsida</taxon>
        <taxon>eudicotyledons</taxon>
        <taxon>Gunneridae</taxon>
        <taxon>Pentapetalae</taxon>
        <taxon>rosids</taxon>
        <taxon>fabids</taxon>
        <taxon>Fabales</taxon>
        <taxon>Fabaceae</taxon>
        <taxon>Papilionoideae</taxon>
        <taxon>50 kb inversion clade</taxon>
        <taxon>dalbergioids sensu lato</taxon>
        <taxon>Dalbergieae</taxon>
        <taxon>Pterocarpus clade</taxon>
        <taxon>Stylosanthes</taxon>
    </lineage>
</organism>
<comment type="caution">
    <text evidence="1">The sequence shown here is derived from an EMBL/GenBank/DDBJ whole genome shotgun (WGS) entry which is preliminary data.</text>
</comment>
<sequence length="112" mass="13092">MVTIVARHRFNINGKLESAMRKLRKFTAQQDPVAVLAVDGAFMYRLDNVFYVAKNINHESIKCVLTVKRQQNMELDEQIMTFFDRAGLLLLARLNHHWFKVDEPLISAFVER</sequence>
<dbReference type="EMBL" id="JASCZI010181289">
    <property type="protein sequence ID" value="MED6181112.1"/>
    <property type="molecule type" value="Genomic_DNA"/>
</dbReference>